<evidence type="ECO:0000313" key="2">
    <source>
        <dbReference type="Proteomes" id="UP000002630"/>
    </source>
</evidence>
<keyword evidence="2" id="KW-1185">Reference proteome</keyword>
<reference evidence="1 2" key="1">
    <citation type="journal article" date="2010" name="Nature">
        <title>The Ectocarpus genome and the independent evolution of multicellularity in brown algae.</title>
        <authorList>
            <person name="Cock J.M."/>
            <person name="Sterck L."/>
            <person name="Rouze P."/>
            <person name="Scornet D."/>
            <person name="Allen A.E."/>
            <person name="Amoutzias G."/>
            <person name="Anthouard V."/>
            <person name="Artiguenave F."/>
            <person name="Aury J.M."/>
            <person name="Badger J.H."/>
            <person name="Beszteri B."/>
            <person name="Billiau K."/>
            <person name="Bonnet E."/>
            <person name="Bothwell J.H."/>
            <person name="Bowler C."/>
            <person name="Boyen C."/>
            <person name="Brownlee C."/>
            <person name="Carrano C.J."/>
            <person name="Charrier B."/>
            <person name="Cho G.Y."/>
            <person name="Coelho S.M."/>
            <person name="Collen J."/>
            <person name="Corre E."/>
            <person name="Da Silva C."/>
            <person name="Delage L."/>
            <person name="Delaroque N."/>
            <person name="Dittami S.M."/>
            <person name="Doulbeau S."/>
            <person name="Elias M."/>
            <person name="Farnham G."/>
            <person name="Gachon C.M."/>
            <person name="Gschloessl B."/>
            <person name="Heesch S."/>
            <person name="Jabbari K."/>
            <person name="Jubin C."/>
            <person name="Kawai H."/>
            <person name="Kimura K."/>
            <person name="Kloareg B."/>
            <person name="Kupper F.C."/>
            <person name="Lang D."/>
            <person name="Le Bail A."/>
            <person name="Leblanc C."/>
            <person name="Lerouge P."/>
            <person name="Lohr M."/>
            <person name="Lopez P.J."/>
            <person name="Martens C."/>
            <person name="Maumus F."/>
            <person name="Michel G."/>
            <person name="Miranda-Saavedra D."/>
            <person name="Morales J."/>
            <person name="Moreau H."/>
            <person name="Motomura T."/>
            <person name="Nagasato C."/>
            <person name="Napoli C.A."/>
            <person name="Nelson D.R."/>
            <person name="Nyvall-Collen P."/>
            <person name="Peters A.F."/>
            <person name="Pommier C."/>
            <person name="Potin P."/>
            <person name="Poulain J."/>
            <person name="Quesneville H."/>
            <person name="Read B."/>
            <person name="Rensing S.A."/>
            <person name="Ritter A."/>
            <person name="Rousvoal S."/>
            <person name="Samanta M."/>
            <person name="Samson G."/>
            <person name="Schroeder D.C."/>
            <person name="Segurens B."/>
            <person name="Strittmatter M."/>
            <person name="Tonon T."/>
            <person name="Tregear J.W."/>
            <person name="Valentin K."/>
            <person name="von Dassow P."/>
            <person name="Yamagishi T."/>
            <person name="Van de Peer Y."/>
            <person name="Wincker P."/>
        </authorList>
    </citation>
    <scope>NUCLEOTIDE SEQUENCE [LARGE SCALE GENOMIC DNA]</scope>
    <source>
        <strain evidence="2">Ec32 / CCAP1310/4</strain>
    </source>
</reference>
<dbReference type="OrthoDB" id="10407982at2759"/>
<name>D8LRP4_ECTSI</name>
<dbReference type="AlphaFoldDB" id="D8LRP4"/>
<dbReference type="EMBL" id="FN649751">
    <property type="protein sequence ID" value="CBN77805.1"/>
    <property type="molecule type" value="Genomic_DNA"/>
</dbReference>
<protein>
    <submittedName>
        <fullName evidence="1">Uncharacterized protein</fullName>
    </submittedName>
</protein>
<proteinExistence type="predicted"/>
<gene>
    <name evidence="1" type="ORF">Esi_0069_0086</name>
</gene>
<sequence length="247" mass="27867">MASVNQSIGFLEDSLVNSECGRDEQHNERVSRMIQLVKEGHVLTPDEKRGIVSCRKNSRMRRLRRVKKEKLEAFLQGPNAFKANRIGDRTLYNWADGGTVLTTLEGLGSEYVLFTPLNIMSPSSVEMISAMYDFSQEVPLFGTGGARWDFPGSSVNVGELFAFVNEVDLRVDIFRVDGILDSETGRRVHWDIFGHGTRNVAVLSPYIGRMSFGDWKTFVPTKALGTMRRKIKSENNIADRKTKTENI</sequence>
<dbReference type="InParanoid" id="D8LRP4"/>
<organism evidence="1 2">
    <name type="scientific">Ectocarpus siliculosus</name>
    <name type="common">Brown alga</name>
    <name type="synonym">Conferva siliculosa</name>
    <dbReference type="NCBI Taxonomy" id="2880"/>
    <lineage>
        <taxon>Eukaryota</taxon>
        <taxon>Sar</taxon>
        <taxon>Stramenopiles</taxon>
        <taxon>Ochrophyta</taxon>
        <taxon>PX clade</taxon>
        <taxon>Phaeophyceae</taxon>
        <taxon>Ectocarpales</taxon>
        <taxon>Ectocarpaceae</taxon>
        <taxon>Ectocarpus</taxon>
    </lineage>
</organism>
<accession>D8LRP4</accession>
<dbReference type="Proteomes" id="UP000002630">
    <property type="component" value="Linkage Group LG26"/>
</dbReference>
<dbReference type="EMBL" id="FN648916">
    <property type="protein sequence ID" value="CBN77805.1"/>
    <property type="molecule type" value="Genomic_DNA"/>
</dbReference>
<evidence type="ECO:0000313" key="1">
    <source>
        <dbReference type="EMBL" id="CBN77805.1"/>
    </source>
</evidence>